<dbReference type="NCBIfam" id="NF008774">
    <property type="entry name" value="PRK11815.1"/>
    <property type="match status" value="1"/>
</dbReference>
<dbReference type="PANTHER" id="PTHR42907">
    <property type="entry name" value="FMN-LINKED OXIDOREDUCTASES SUPERFAMILY PROTEIN"/>
    <property type="match status" value="1"/>
</dbReference>
<feature type="binding site" evidence="9 12">
    <location>
        <position position="176"/>
    </location>
    <ligand>
        <name>FMN</name>
        <dbReference type="ChEBI" id="CHEBI:58210"/>
    </ligand>
</feature>
<dbReference type="OrthoDB" id="9783413at2"/>
<proteinExistence type="inferred from homology"/>
<keyword evidence="15" id="KW-1185">Reference proteome</keyword>
<evidence type="ECO:0000256" key="10">
    <source>
        <dbReference type="PIRNR" id="PIRNR006621"/>
    </source>
</evidence>
<feature type="site" description="Interacts with tRNA" evidence="9">
    <location>
        <position position="101"/>
    </location>
</feature>
<comment type="catalytic activity">
    <reaction evidence="9">
        <text>5,6-dihydrouridine(20a) in tRNA + NAD(+) = uridine(20a) in tRNA + NADH + H(+)</text>
        <dbReference type="Rhea" id="RHEA:53348"/>
        <dbReference type="Rhea" id="RHEA-COMP:13535"/>
        <dbReference type="Rhea" id="RHEA-COMP:13536"/>
        <dbReference type="ChEBI" id="CHEBI:15378"/>
        <dbReference type="ChEBI" id="CHEBI:57540"/>
        <dbReference type="ChEBI" id="CHEBI:57945"/>
        <dbReference type="ChEBI" id="CHEBI:65315"/>
        <dbReference type="ChEBI" id="CHEBI:74443"/>
    </reaction>
</comment>
<dbReference type="STRING" id="83401.SAMN05421742_11135"/>
<dbReference type="GO" id="GO:0000049">
    <property type="term" value="F:tRNA binding"/>
    <property type="evidence" value="ECO:0007669"/>
    <property type="project" value="UniProtKB-UniRule"/>
</dbReference>
<gene>
    <name evidence="9" type="primary">dusA</name>
    <name evidence="14" type="ORF">SAMN05421742_11135</name>
</gene>
<reference evidence="15" key="1">
    <citation type="submission" date="2016-10" db="EMBL/GenBank/DDBJ databases">
        <authorList>
            <person name="Varghese N."/>
            <person name="Submissions S."/>
        </authorList>
    </citation>
    <scope>NUCLEOTIDE SEQUENCE [LARGE SCALE GENOMIC DNA]</scope>
    <source>
        <strain evidence="15">930I</strain>
    </source>
</reference>
<feature type="binding site" evidence="9 12">
    <location>
        <begin position="216"/>
        <end position="218"/>
    </location>
    <ligand>
        <name>FMN</name>
        <dbReference type="ChEBI" id="CHEBI:58210"/>
    </ligand>
</feature>
<evidence type="ECO:0000256" key="11">
    <source>
        <dbReference type="PIRSR" id="PIRSR006621-1"/>
    </source>
</evidence>
<evidence type="ECO:0000256" key="3">
    <source>
        <dbReference type="ARBA" id="ARBA00022630"/>
    </source>
</evidence>
<feature type="binding site" evidence="9 12">
    <location>
        <begin position="21"/>
        <end position="23"/>
    </location>
    <ligand>
        <name>FMN</name>
        <dbReference type="ChEBI" id="CHEBI:58210"/>
    </ligand>
</feature>
<dbReference type="InterPro" id="IPR004653">
    <property type="entry name" value="DusA"/>
</dbReference>
<dbReference type="GO" id="GO:0102264">
    <property type="term" value="F:tRNA-dihydrouridine20 synthase activity"/>
    <property type="evidence" value="ECO:0007669"/>
    <property type="project" value="UniProtKB-EC"/>
</dbReference>
<feature type="site" description="Interacts with tRNA; defines subfamily-specific binding signature" evidence="9">
    <location>
        <position position="309"/>
    </location>
</feature>
<feature type="binding site" evidence="9 12">
    <location>
        <begin position="243"/>
        <end position="244"/>
    </location>
    <ligand>
        <name>FMN</name>
        <dbReference type="ChEBI" id="CHEBI:58210"/>
    </ligand>
</feature>
<feature type="site" description="Interacts with tRNA; defines subfamily-specific binding signature" evidence="9">
    <location>
        <position position="188"/>
    </location>
</feature>
<evidence type="ECO:0000256" key="7">
    <source>
        <dbReference type="ARBA" id="ARBA00022884"/>
    </source>
</evidence>
<feature type="site" description="Interacts with tRNA" evidence="9">
    <location>
        <position position="191"/>
    </location>
</feature>
<keyword evidence="4 9" id="KW-0288">FMN</keyword>
<feature type="binding site" evidence="9 12">
    <location>
        <position position="143"/>
    </location>
    <ligand>
        <name>FMN</name>
        <dbReference type="ChEBI" id="CHEBI:58210"/>
    </ligand>
</feature>
<name>A0A1G8ETS1_9PROT</name>
<dbReference type="InterPro" id="IPR035587">
    <property type="entry name" value="DUS-like_FMN-bd"/>
</dbReference>
<dbReference type="EC" id="1.3.1.91" evidence="9"/>
<dbReference type="SUPFAM" id="SSF51395">
    <property type="entry name" value="FMN-linked oxidoreductases"/>
    <property type="match status" value="1"/>
</dbReference>
<dbReference type="InterPro" id="IPR018517">
    <property type="entry name" value="tRNA_hU_synthase_CS"/>
</dbReference>
<feature type="site" description="Interacts with tRNA; defines subfamily-specific binding signature" evidence="9">
    <location>
        <position position="312"/>
    </location>
</feature>
<protein>
    <recommendedName>
        <fullName evidence="9">tRNA-dihydrouridine(20/20a) synthase</fullName>
        <ecNumber evidence="9">1.3.1.91</ecNumber>
    </recommendedName>
    <alternativeName>
        <fullName evidence="9">U20-specific dihydrouridine synthase</fullName>
        <shortName evidence="9">U20-specific Dus</shortName>
    </alternativeName>
    <alternativeName>
        <fullName evidence="9">tRNA-dihydrouridine synthase A</fullName>
    </alternativeName>
</protein>
<keyword evidence="2 9" id="KW-0820">tRNA-binding</keyword>
<comment type="similarity">
    <text evidence="9">Belongs to the Dus family. DusA subfamily.</text>
</comment>
<evidence type="ECO:0000313" key="15">
    <source>
        <dbReference type="Proteomes" id="UP000217076"/>
    </source>
</evidence>
<organism evidence="14 15">
    <name type="scientific">Roseospirillum parvum</name>
    <dbReference type="NCBI Taxonomy" id="83401"/>
    <lineage>
        <taxon>Bacteria</taxon>
        <taxon>Pseudomonadati</taxon>
        <taxon>Pseudomonadota</taxon>
        <taxon>Alphaproteobacteria</taxon>
        <taxon>Rhodospirillales</taxon>
        <taxon>Rhodospirillaceae</taxon>
        <taxon>Roseospirillum</taxon>
    </lineage>
</organism>
<keyword evidence="8 9" id="KW-0560">Oxidoreductase</keyword>
<dbReference type="PIRSF" id="PIRSF006621">
    <property type="entry name" value="Dus"/>
    <property type="match status" value="1"/>
</dbReference>
<evidence type="ECO:0000256" key="2">
    <source>
        <dbReference type="ARBA" id="ARBA00022555"/>
    </source>
</evidence>
<evidence type="ECO:0000256" key="5">
    <source>
        <dbReference type="ARBA" id="ARBA00022694"/>
    </source>
</evidence>
<dbReference type="NCBIfam" id="TIGR00742">
    <property type="entry name" value="yjbN"/>
    <property type="match status" value="1"/>
</dbReference>
<dbReference type="PANTHER" id="PTHR42907:SF1">
    <property type="entry name" value="FMN-LINKED OXIDOREDUCTASES SUPERFAMILY PROTEIN"/>
    <property type="match status" value="1"/>
</dbReference>
<accession>A0A1G8ETS1</accession>
<evidence type="ECO:0000256" key="6">
    <source>
        <dbReference type="ARBA" id="ARBA00022857"/>
    </source>
</evidence>
<dbReference type="Gene3D" id="1.20.120.1460">
    <property type="match status" value="1"/>
</dbReference>
<comment type="catalytic activity">
    <reaction evidence="9">
        <text>5,6-dihydrouridine(20a) in tRNA + NADP(+) = uridine(20a) in tRNA + NADPH + H(+)</text>
        <dbReference type="Rhea" id="RHEA:53344"/>
        <dbReference type="Rhea" id="RHEA-COMP:13535"/>
        <dbReference type="Rhea" id="RHEA-COMP:13536"/>
        <dbReference type="ChEBI" id="CHEBI:15378"/>
        <dbReference type="ChEBI" id="CHEBI:57783"/>
        <dbReference type="ChEBI" id="CHEBI:58349"/>
        <dbReference type="ChEBI" id="CHEBI:65315"/>
        <dbReference type="ChEBI" id="CHEBI:74443"/>
    </reaction>
</comment>
<keyword evidence="7 9" id="KW-0694">RNA-binding</keyword>
<comment type="similarity">
    <text evidence="10">Belongs to the dus family.</text>
</comment>
<keyword evidence="5 9" id="KW-0819">tRNA processing</keyword>
<evidence type="ECO:0000256" key="4">
    <source>
        <dbReference type="ARBA" id="ARBA00022643"/>
    </source>
</evidence>
<dbReference type="Proteomes" id="UP000217076">
    <property type="component" value="Unassembled WGS sequence"/>
</dbReference>
<dbReference type="Pfam" id="PF01207">
    <property type="entry name" value="Dus"/>
    <property type="match status" value="1"/>
</dbReference>
<comment type="catalytic activity">
    <reaction evidence="9">
        <text>5,6-dihydrouridine(20) in tRNA + NAD(+) = uridine(20) in tRNA + NADH + H(+)</text>
        <dbReference type="Rhea" id="RHEA:53340"/>
        <dbReference type="Rhea" id="RHEA-COMP:13533"/>
        <dbReference type="Rhea" id="RHEA-COMP:13534"/>
        <dbReference type="ChEBI" id="CHEBI:15378"/>
        <dbReference type="ChEBI" id="CHEBI:57540"/>
        <dbReference type="ChEBI" id="CHEBI:57945"/>
        <dbReference type="ChEBI" id="CHEBI:65315"/>
        <dbReference type="ChEBI" id="CHEBI:74443"/>
        <dbReference type="EC" id="1.3.1.91"/>
    </reaction>
</comment>
<comment type="catalytic activity">
    <reaction evidence="9">
        <text>5,6-dihydrouridine(20) in tRNA + NADP(+) = uridine(20) in tRNA + NADPH + H(+)</text>
        <dbReference type="Rhea" id="RHEA:53336"/>
        <dbReference type="Rhea" id="RHEA-COMP:13533"/>
        <dbReference type="Rhea" id="RHEA-COMP:13534"/>
        <dbReference type="ChEBI" id="CHEBI:15378"/>
        <dbReference type="ChEBI" id="CHEBI:57783"/>
        <dbReference type="ChEBI" id="CHEBI:58349"/>
        <dbReference type="ChEBI" id="CHEBI:65315"/>
        <dbReference type="ChEBI" id="CHEBI:74443"/>
        <dbReference type="EC" id="1.3.1.91"/>
    </reaction>
</comment>
<feature type="active site" description="Proton donor" evidence="9 11">
    <location>
        <position position="104"/>
    </location>
</feature>
<sequence length="344" mass="37266">MVRAMTAPATAPLDRRLSVAPMMEWTDRHCRMFLRQLTRHTLLYSEMIPLGALLHGDAERFLAFSPEERPLALQVGGSDPAGLAEAARMAEVAGYDEINLNVGCPSDRVASGRFGACLMAEPALVAECLAAMTEATRLPVTIKHRLGIDHLDSDPLLHGFIETVQRGSGCRVFVVHARKAWLSGLSPKENREIPPLQYARVRAVKAAFPDLEVILNGGVETVAQAAGLLAPDPAGRLDGVMIGRAAYQTPWTLAQADRLIFGQDTPPPSRHGAIRALLPYVEEQCAQGVPVKAITRHLMGLFHGRPGGRRWRRFLSEAPHEPGAGPEVLTQALTLVPEAESLSA</sequence>
<dbReference type="HAMAP" id="MF_02041">
    <property type="entry name" value="DusA_subfam"/>
    <property type="match status" value="1"/>
</dbReference>
<evidence type="ECO:0000259" key="13">
    <source>
        <dbReference type="Pfam" id="PF01207"/>
    </source>
</evidence>
<dbReference type="GO" id="GO:0102266">
    <property type="term" value="F:tRNA-dihydrouridine20a synthase activity"/>
    <property type="evidence" value="ECO:0007669"/>
    <property type="project" value="RHEA"/>
</dbReference>
<feature type="domain" description="DUS-like FMN-binding" evidence="13">
    <location>
        <begin position="19"/>
        <end position="324"/>
    </location>
</feature>
<dbReference type="PROSITE" id="PS01136">
    <property type="entry name" value="UPF0034"/>
    <property type="match status" value="1"/>
</dbReference>
<dbReference type="InterPro" id="IPR001269">
    <property type="entry name" value="DUS_fam"/>
</dbReference>
<evidence type="ECO:0000256" key="8">
    <source>
        <dbReference type="ARBA" id="ARBA00023002"/>
    </source>
</evidence>
<evidence type="ECO:0000313" key="14">
    <source>
        <dbReference type="EMBL" id="SDH73276.1"/>
    </source>
</evidence>
<evidence type="ECO:0000256" key="9">
    <source>
        <dbReference type="HAMAP-Rule" id="MF_02041"/>
    </source>
</evidence>
<evidence type="ECO:0000256" key="1">
    <source>
        <dbReference type="ARBA" id="ARBA00001917"/>
    </source>
</evidence>
<evidence type="ECO:0000256" key="12">
    <source>
        <dbReference type="PIRSR" id="PIRSR006621-2"/>
    </source>
</evidence>
<keyword evidence="12" id="KW-0547">Nucleotide-binding</keyword>
<keyword evidence="3 9" id="KW-0285">Flavoprotein</keyword>
<dbReference type="Gene3D" id="3.20.20.70">
    <property type="entry name" value="Aldolase class I"/>
    <property type="match status" value="1"/>
</dbReference>
<dbReference type="AlphaFoldDB" id="A0A1G8ETS1"/>
<feature type="binding site" evidence="9 12">
    <location>
        <position position="74"/>
    </location>
    <ligand>
        <name>FMN</name>
        <dbReference type="ChEBI" id="CHEBI:58210"/>
    </ligand>
</feature>
<dbReference type="CDD" id="cd02801">
    <property type="entry name" value="DUS_like_FMN"/>
    <property type="match status" value="1"/>
</dbReference>
<keyword evidence="6 9" id="KW-0521">NADP</keyword>
<comment type="function">
    <text evidence="9">Catalyzes the synthesis of 5,6-dihydrouridine (D), a modified base found in the D-loop of most tRNAs, via the reduction of the C5-C6 double bond in target uridines. Specifically modifies U20 and U20a in tRNAs.</text>
</comment>
<comment type="cofactor">
    <cofactor evidence="1 9 10 12">
        <name>FMN</name>
        <dbReference type="ChEBI" id="CHEBI:58210"/>
    </cofactor>
</comment>
<dbReference type="GO" id="GO:0010181">
    <property type="term" value="F:FMN binding"/>
    <property type="evidence" value="ECO:0007669"/>
    <property type="project" value="UniProtKB-UniRule"/>
</dbReference>
<dbReference type="GO" id="GO:0050660">
    <property type="term" value="F:flavin adenine dinucleotide binding"/>
    <property type="evidence" value="ECO:0007669"/>
    <property type="project" value="InterPro"/>
</dbReference>
<dbReference type="InterPro" id="IPR013785">
    <property type="entry name" value="Aldolase_TIM"/>
</dbReference>
<dbReference type="EMBL" id="FNCV01000011">
    <property type="protein sequence ID" value="SDH73276.1"/>
    <property type="molecule type" value="Genomic_DNA"/>
</dbReference>